<proteinExistence type="predicted"/>
<dbReference type="InterPro" id="IPR004245">
    <property type="entry name" value="DUF229"/>
</dbReference>
<evidence type="ECO:0000313" key="1">
    <source>
        <dbReference type="EMBL" id="TKR57468.1"/>
    </source>
</evidence>
<evidence type="ECO:0000313" key="2">
    <source>
        <dbReference type="Proteomes" id="UP000298663"/>
    </source>
</evidence>
<gene>
    <name evidence="1" type="ORF">L596_030730</name>
</gene>
<dbReference type="GO" id="GO:0005615">
    <property type="term" value="C:extracellular space"/>
    <property type="evidence" value="ECO:0007669"/>
    <property type="project" value="TreeGrafter"/>
</dbReference>
<dbReference type="STRING" id="34508.A0A4U5LNK6"/>
<dbReference type="AlphaFoldDB" id="A0A4U5LNK6"/>
<accession>A0A4U5LNK6</accession>
<dbReference type="InterPro" id="IPR017850">
    <property type="entry name" value="Alkaline_phosphatase_core_sf"/>
</dbReference>
<dbReference type="PANTHER" id="PTHR10974">
    <property type="entry name" value="FI08016P-RELATED"/>
    <property type="match status" value="1"/>
</dbReference>
<reference evidence="1 2" key="2">
    <citation type="journal article" date="2019" name="G3 (Bethesda)">
        <title>Hybrid Assembly of the Genome of the Entomopathogenic Nematode Steinernema carpocapsae Identifies the X-Chromosome.</title>
        <authorList>
            <person name="Serra L."/>
            <person name="Macchietto M."/>
            <person name="Macias-Munoz A."/>
            <person name="McGill C.J."/>
            <person name="Rodriguez I.M."/>
            <person name="Rodriguez B."/>
            <person name="Murad R."/>
            <person name="Mortazavi A."/>
        </authorList>
    </citation>
    <scope>NUCLEOTIDE SEQUENCE [LARGE SCALE GENOMIC DNA]</scope>
    <source>
        <strain evidence="1 2">ALL</strain>
    </source>
</reference>
<comment type="caution">
    <text evidence="1">The sequence shown here is derived from an EMBL/GenBank/DDBJ whole genome shotgun (WGS) entry which is preliminary data.</text>
</comment>
<dbReference type="OrthoDB" id="5862419at2759"/>
<organism evidence="1 2">
    <name type="scientific">Steinernema carpocapsae</name>
    <name type="common">Entomopathogenic nematode</name>
    <dbReference type="NCBI Taxonomy" id="34508"/>
    <lineage>
        <taxon>Eukaryota</taxon>
        <taxon>Metazoa</taxon>
        <taxon>Ecdysozoa</taxon>
        <taxon>Nematoda</taxon>
        <taxon>Chromadorea</taxon>
        <taxon>Rhabditida</taxon>
        <taxon>Tylenchina</taxon>
        <taxon>Panagrolaimomorpha</taxon>
        <taxon>Strongyloidoidea</taxon>
        <taxon>Steinernematidae</taxon>
        <taxon>Steinernema</taxon>
    </lineage>
</organism>
<keyword evidence="2" id="KW-1185">Reference proteome</keyword>
<name>A0A4U5LNK6_STECR</name>
<dbReference type="Pfam" id="PF02995">
    <property type="entry name" value="DUF229"/>
    <property type="match status" value="1"/>
</dbReference>
<reference evidence="1 2" key="1">
    <citation type="journal article" date="2015" name="Genome Biol.">
        <title>Comparative genomics of Steinernema reveals deeply conserved gene regulatory networks.</title>
        <authorList>
            <person name="Dillman A.R."/>
            <person name="Macchietto M."/>
            <person name="Porter C.F."/>
            <person name="Rogers A."/>
            <person name="Williams B."/>
            <person name="Antoshechkin I."/>
            <person name="Lee M.M."/>
            <person name="Goodwin Z."/>
            <person name="Lu X."/>
            <person name="Lewis E.E."/>
            <person name="Goodrich-Blair H."/>
            <person name="Stock S.P."/>
            <person name="Adams B.J."/>
            <person name="Sternberg P.W."/>
            <person name="Mortazavi A."/>
        </authorList>
    </citation>
    <scope>NUCLEOTIDE SEQUENCE [LARGE SCALE GENOMIC DNA]</scope>
    <source>
        <strain evidence="1 2">ALL</strain>
    </source>
</reference>
<dbReference type="PANTHER" id="PTHR10974:SF75">
    <property type="entry name" value="SULFATASE DOMAIN-CONTAINING PROTEIN"/>
    <property type="match status" value="1"/>
</dbReference>
<dbReference type="SUPFAM" id="SSF53649">
    <property type="entry name" value="Alkaline phosphatase-like"/>
    <property type="match status" value="1"/>
</dbReference>
<sequence length="355" mass="40890">MGYHSMVAEDWVPLGWPDCTGFARPSAKHVMYPFQQLYNQDNATKTRETFKSICRETYEDIASYWDQFMKTYKNESQFVFLWNVNLAHNRIDGLYHADEPYYRLLESHEKRLENAFVFILGDHGLRHGKVRKTKKGELEDFNPFLMVSVPDQYRDSPIMNVLRKNSRNLISHYDTYASLIHLSKMIKGDTLKEEFENPSQEPFKAGHGSSYFRVNMNQPRHCSDLRIPYEYCLCDKSLEKPIAANSTTAKLLADSIVASMQAKIDELKMTHLCSPRTVKYASTVAAKLVSEDKRKIYKVQITTNPGGGVFSGFVEIRDGTALPISNRFSRENTYGKQGDCVVNIEELPYCYCKNS</sequence>
<protein>
    <recommendedName>
        <fullName evidence="3">Sulfatase N-terminal domain-containing protein</fullName>
    </recommendedName>
</protein>
<dbReference type="EMBL" id="AZBU02000015">
    <property type="protein sequence ID" value="TKR57468.1"/>
    <property type="molecule type" value="Genomic_DNA"/>
</dbReference>
<dbReference type="Proteomes" id="UP000298663">
    <property type="component" value="Unassembled WGS sequence"/>
</dbReference>
<evidence type="ECO:0008006" key="3">
    <source>
        <dbReference type="Google" id="ProtNLM"/>
    </source>
</evidence>